<accession>A0AAV2RZ12</accession>
<dbReference type="PANTHER" id="PTHR23278:SF19">
    <property type="entry name" value="OBSCURIN"/>
    <property type="match status" value="1"/>
</dbReference>
<evidence type="ECO:0000313" key="4">
    <source>
        <dbReference type="Proteomes" id="UP001497623"/>
    </source>
</evidence>
<dbReference type="Gene3D" id="2.60.40.10">
    <property type="entry name" value="Immunoglobulins"/>
    <property type="match status" value="1"/>
</dbReference>
<comment type="caution">
    <text evidence="3">The sequence shown here is derived from an EMBL/GenBank/DDBJ whole genome shotgun (WGS) entry which is preliminary data.</text>
</comment>
<evidence type="ECO:0000256" key="1">
    <source>
        <dbReference type="ARBA" id="ARBA00023157"/>
    </source>
</evidence>
<proteinExistence type="predicted"/>
<dbReference type="InterPro" id="IPR013783">
    <property type="entry name" value="Ig-like_fold"/>
</dbReference>
<dbReference type="InterPro" id="IPR007110">
    <property type="entry name" value="Ig-like_dom"/>
</dbReference>
<keyword evidence="4" id="KW-1185">Reference proteome</keyword>
<dbReference type="AlphaFoldDB" id="A0AAV2RZ12"/>
<dbReference type="InterPro" id="IPR036179">
    <property type="entry name" value="Ig-like_dom_sf"/>
</dbReference>
<dbReference type="PANTHER" id="PTHR23278">
    <property type="entry name" value="SIDESTEP PROTEIN"/>
    <property type="match status" value="1"/>
</dbReference>
<evidence type="ECO:0000259" key="2">
    <source>
        <dbReference type="PROSITE" id="PS50835"/>
    </source>
</evidence>
<dbReference type="SUPFAM" id="SSF48726">
    <property type="entry name" value="Immunoglobulin"/>
    <property type="match status" value="1"/>
</dbReference>
<sequence length="108" mass="11570">ISCSTTNASSHQIINTVTVKLKVNLPPVNVSLDPVKTTYIAGEDVSFGCHVTGSSPEPVVQWWLAGRQLSIRATMNQISRNVSESRVQLTPAPGDHGQQLVCKAFSPA</sequence>
<dbReference type="Proteomes" id="UP001497623">
    <property type="component" value="Unassembled WGS sequence"/>
</dbReference>
<dbReference type="InterPro" id="IPR013162">
    <property type="entry name" value="CD80_C2-set"/>
</dbReference>
<feature type="non-terminal residue" evidence="3">
    <location>
        <position position="1"/>
    </location>
</feature>
<keyword evidence="1" id="KW-1015">Disulfide bond</keyword>
<reference evidence="3 4" key="1">
    <citation type="submission" date="2024-05" db="EMBL/GenBank/DDBJ databases">
        <authorList>
            <person name="Wallberg A."/>
        </authorList>
    </citation>
    <scope>NUCLEOTIDE SEQUENCE [LARGE SCALE GENOMIC DNA]</scope>
</reference>
<dbReference type="PROSITE" id="PS50835">
    <property type="entry name" value="IG_LIKE"/>
    <property type="match status" value="1"/>
</dbReference>
<protein>
    <recommendedName>
        <fullName evidence="2">Ig-like domain-containing protein</fullName>
    </recommendedName>
</protein>
<name>A0AAV2RZ12_MEGNR</name>
<feature type="domain" description="Ig-like" evidence="2">
    <location>
        <begin position="26"/>
        <end position="108"/>
    </location>
</feature>
<dbReference type="EMBL" id="CAXKWB010036688">
    <property type="protein sequence ID" value="CAL4148877.1"/>
    <property type="molecule type" value="Genomic_DNA"/>
</dbReference>
<organism evidence="3 4">
    <name type="scientific">Meganyctiphanes norvegica</name>
    <name type="common">Northern krill</name>
    <name type="synonym">Thysanopoda norvegica</name>
    <dbReference type="NCBI Taxonomy" id="48144"/>
    <lineage>
        <taxon>Eukaryota</taxon>
        <taxon>Metazoa</taxon>
        <taxon>Ecdysozoa</taxon>
        <taxon>Arthropoda</taxon>
        <taxon>Crustacea</taxon>
        <taxon>Multicrustacea</taxon>
        <taxon>Malacostraca</taxon>
        <taxon>Eumalacostraca</taxon>
        <taxon>Eucarida</taxon>
        <taxon>Euphausiacea</taxon>
        <taxon>Euphausiidae</taxon>
        <taxon>Meganyctiphanes</taxon>
    </lineage>
</organism>
<gene>
    <name evidence="3" type="ORF">MNOR_LOCUS30301</name>
</gene>
<evidence type="ECO:0000313" key="3">
    <source>
        <dbReference type="EMBL" id="CAL4148877.1"/>
    </source>
</evidence>
<dbReference type="Pfam" id="PF08205">
    <property type="entry name" value="C2-set_2"/>
    <property type="match status" value="1"/>
</dbReference>
<feature type="non-terminal residue" evidence="3">
    <location>
        <position position="108"/>
    </location>
</feature>